<protein>
    <recommendedName>
        <fullName evidence="4">Zn(2)-C6 fungal-type domain-containing protein</fullName>
    </recommendedName>
</protein>
<dbReference type="STRING" id="1531966.A0A0A1T8N0"/>
<dbReference type="Proteomes" id="UP000039046">
    <property type="component" value="Unassembled WGS sequence"/>
</dbReference>
<dbReference type="Pfam" id="PF00172">
    <property type="entry name" value="Zn_clus"/>
    <property type="match status" value="1"/>
</dbReference>
<dbReference type="SUPFAM" id="SSF57701">
    <property type="entry name" value="Zn2/Cys6 DNA-binding domain"/>
    <property type="match status" value="1"/>
</dbReference>
<dbReference type="GO" id="GO:0045944">
    <property type="term" value="P:positive regulation of transcription by RNA polymerase II"/>
    <property type="evidence" value="ECO:0007669"/>
    <property type="project" value="TreeGrafter"/>
</dbReference>
<dbReference type="CDD" id="cd00067">
    <property type="entry name" value="GAL4"/>
    <property type="match status" value="1"/>
</dbReference>
<dbReference type="InterPro" id="IPR001138">
    <property type="entry name" value="Zn2Cys6_DnaBD"/>
</dbReference>
<sequence>MVERHAANARALRSKKGCPECRARKIKCDEKVPRCTPCVKTQRVCHLQDSVFKQHKSTGDSPLSSGESPASQVSTHQAQHTSPTRWQSSAHQYPKLHAVPLPTSQNNPRLAPVELTGKDLRCTQEELFLLRHYCSYLARWMDHLYRFEVFSRSVLVLAREHNMLRFAACSVAAKQLSQVNGELPKAAYSDTQERIAASIKSGPYGFAWYSAKYYELAIQTLTRSISRSDDHIVNLSDGELMIHADQEDPIVRLLGTCMLIQYEHLDANRHAWSGHLTGFSKLLELIDGGRILQSHPDFEQVYPWTRDIMSVKACFWNFIVNDLEETFISRRRPRIDTKNLALWRNMGLFVEDDGAISLLSARQALITSAEHAQEKVLTYTLIWYLYKLIDLIAVPETATSAMTPPTTNAHDSEFTWLEQRFDEWFTLLTPAFHPDGKFKAAASDDSTSKQRVYEMWYCQDLSATTMLYYNMARILLLIHQPPNRLLQSSSDLLNAFREVENKLYEHGSDILAIARGTLCDDVKLRAIQPLYVAGRCLNDDCDRGAVIDLLASIQARLGVATKYRADDLAREWGTSSQNGTPQS</sequence>
<dbReference type="SMART" id="SM00066">
    <property type="entry name" value="GAL4"/>
    <property type="match status" value="1"/>
</dbReference>
<dbReference type="PANTHER" id="PTHR37534">
    <property type="entry name" value="TRANSCRIPTIONAL ACTIVATOR PROTEIN UGA3"/>
    <property type="match status" value="1"/>
</dbReference>
<dbReference type="PROSITE" id="PS50048">
    <property type="entry name" value="ZN2_CY6_FUNGAL_2"/>
    <property type="match status" value="1"/>
</dbReference>
<dbReference type="PROSITE" id="PS00463">
    <property type="entry name" value="ZN2_CY6_FUNGAL_1"/>
    <property type="match status" value="1"/>
</dbReference>
<evidence type="ECO:0000256" key="2">
    <source>
        <dbReference type="ARBA" id="ARBA00023242"/>
    </source>
</evidence>
<keyword evidence="2" id="KW-0539">Nucleus</keyword>
<evidence type="ECO:0000313" key="5">
    <source>
        <dbReference type="EMBL" id="CEJ93471.1"/>
    </source>
</evidence>
<comment type="subcellular location">
    <subcellularLocation>
        <location evidence="1">Nucleus</location>
    </subcellularLocation>
</comment>
<feature type="compositionally biased region" description="Polar residues" evidence="3">
    <location>
        <begin position="59"/>
        <end position="89"/>
    </location>
</feature>
<reference evidence="5 6" key="1">
    <citation type="journal article" date="2015" name="Genome Announc.">
        <title>Draft Genome Sequence and Gene Annotation of the Entomopathogenic Fungus Verticillium hemipterigenum.</title>
        <authorList>
            <person name="Horn F."/>
            <person name="Habel A."/>
            <person name="Scharf D.H."/>
            <person name="Dworschak J."/>
            <person name="Brakhage A.A."/>
            <person name="Guthke R."/>
            <person name="Hertweck C."/>
            <person name="Linde J."/>
        </authorList>
    </citation>
    <scope>NUCLEOTIDE SEQUENCE [LARGE SCALE GENOMIC DNA]</scope>
</reference>
<evidence type="ECO:0000256" key="3">
    <source>
        <dbReference type="SAM" id="MobiDB-lite"/>
    </source>
</evidence>
<gene>
    <name evidence="5" type="ORF">VHEMI09057</name>
</gene>
<dbReference type="Pfam" id="PF11951">
    <property type="entry name" value="Fungal_trans_2"/>
    <property type="match status" value="1"/>
</dbReference>
<dbReference type="InterPro" id="IPR036864">
    <property type="entry name" value="Zn2-C6_fun-type_DNA-bd_sf"/>
</dbReference>
<dbReference type="GO" id="GO:0008270">
    <property type="term" value="F:zinc ion binding"/>
    <property type="evidence" value="ECO:0007669"/>
    <property type="project" value="InterPro"/>
</dbReference>
<dbReference type="EMBL" id="CDHN01000005">
    <property type="protein sequence ID" value="CEJ93471.1"/>
    <property type="molecule type" value="Genomic_DNA"/>
</dbReference>
<dbReference type="Gene3D" id="4.10.240.10">
    <property type="entry name" value="Zn(2)-C6 fungal-type DNA-binding domain"/>
    <property type="match status" value="1"/>
</dbReference>
<accession>A0A0A1T8N0</accession>
<dbReference type="InterPro" id="IPR021858">
    <property type="entry name" value="Fun_TF"/>
</dbReference>
<dbReference type="OrthoDB" id="5418899at2759"/>
<organism evidence="5 6">
    <name type="scientific">[Torrubiella] hemipterigena</name>
    <dbReference type="NCBI Taxonomy" id="1531966"/>
    <lineage>
        <taxon>Eukaryota</taxon>
        <taxon>Fungi</taxon>
        <taxon>Dikarya</taxon>
        <taxon>Ascomycota</taxon>
        <taxon>Pezizomycotina</taxon>
        <taxon>Sordariomycetes</taxon>
        <taxon>Hypocreomycetidae</taxon>
        <taxon>Hypocreales</taxon>
        <taxon>Clavicipitaceae</taxon>
        <taxon>Clavicipitaceae incertae sedis</taxon>
        <taxon>'Torrubiella' clade</taxon>
    </lineage>
</organism>
<dbReference type="GO" id="GO:0005634">
    <property type="term" value="C:nucleus"/>
    <property type="evidence" value="ECO:0007669"/>
    <property type="project" value="UniProtKB-SubCell"/>
</dbReference>
<evidence type="ECO:0000259" key="4">
    <source>
        <dbReference type="PROSITE" id="PS50048"/>
    </source>
</evidence>
<dbReference type="HOGENOM" id="CLU_013869_1_0_1"/>
<keyword evidence="6" id="KW-1185">Reference proteome</keyword>
<proteinExistence type="predicted"/>
<evidence type="ECO:0000313" key="6">
    <source>
        <dbReference type="Proteomes" id="UP000039046"/>
    </source>
</evidence>
<name>A0A0A1T8N0_9HYPO</name>
<dbReference type="GO" id="GO:0000976">
    <property type="term" value="F:transcription cis-regulatory region binding"/>
    <property type="evidence" value="ECO:0007669"/>
    <property type="project" value="TreeGrafter"/>
</dbReference>
<dbReference type="GO" id="GO:0000981">
    <property type="term" value="F:DNA-binding transcription factor activity, RNA polymerase II-specific"/>
    <property type="evidence" value="ECO:0007669"/>
    <property type="project" value="InterPro"/>
</dbReference>
<feature type="region of interest" description="Disordered" evidence="3">
    <location>
        <begin position="56"/>
        <end position="89"/>
    </location>
</feature>
<dbReference type="PANTHER" id="PTHR37534:SF9">
    <property type="entry name" value="ZN(II)2CYS6 TRANSCRIPTION FACTOR (EUROFUNG)"/>
    <property type="match status" value="1"/>
</dbReference>
<feature type="domain" description="Zn(2)-C6 fungal-type" evidence="4">
    <location>
        <begin position="17"/>
        <end position="47"/>
    </location>
</feature>
<dbReference type="AlphaFoldDB" id="A0A0A1T8N0"/>
<evidence type="ECO:0000256" key="1">
    <source>
        <dbReference type="ARBA" id="ARBA00004123"/>
    </source>
</evidence>